<sequence>MLFTIFLLLLGALVVCLGIFAIKKPTSWLFRPIGLQKDSDPSAGFIGYIKFAGVISIALGVIFWIFGILSLL</sequence>
<reference evidence="3 4" key="1">
    <citation type="submission" date="2014-04" db="EMBL/GenBank/DDBJ databases">
        <authorList>
            <person name="Bishop-Lilly K.A."/>
            <person name="Broomall S.M."/>
            <person name="Chain P.S."/>
            <person name="Chertkov O."/>
            <person name="Coyne S.R."/>
            <person name="Daligault H.E."/>
            <person name="Davenport K.W."/>
            <person name="Erkkila T."/>
            <person name="Frey K.G."/>
            <person name="Gibbons H.S."/>
            <person name="Gu W."/>
            <person name="Jaissle J."/>
            <person name="Johnson S.L."/>
            <person name="Koroleva G.I."/>
            <person name="Ladner J.T."/>
            <person name="Lo C.-C."/>
            <person name="Minogue T.D."/>
            <person name="Munk C."/>
            <person name="Palacios G.F."/>
            <person name="Redden C.L."/>
            <person name="Rosenzweig C.N."/>
            <person name="Scholz M.B."/>
            <person name="Teshima H."/>
            <person name="Xu Y."/>
        </authorList>
    </citation>
    <scope>NUCLEOTIDE SEQUENCE [LARGE SCALE GENOMIC DNA]</scope>
    <source>
        <strain evidence="3 4">8244</strain>
    </source>
</reference>
<keyword evidence="4" id="KW-1185">Reference proteome</keyword>
<dbReference type="HOGENOM" id="CLU_200494_0_0_9"/>
<evidence type="ECO:0000313" key="3">
    <source>
        <dbReference type="EMBL" id="KFN09439.1"/>
    </source>
</evidence>
<keyword evidence="1" id="KW-1133">Transmembrane helix</keyword>
<dbReference type="Proteomes" id="UP000029278">
    <property type="component" value="Unassembled WGS sequence"/>
</dbReference>
<organism evidence="3 4">
    <name type="scientific">Paenibacillus macerans</name>
    <name type="common">Bacillus macerans</name>
    <dbReference type="NCBI Taxonomy" id="44252"/>
    <lineage>
        <taxon>Bacteria</taxon>
        <taxon>Bacillati</taxon>
        <taxon>Bacillota</taxon>
        <taxon>Bacilli</taxon>
        <taxon>Bacillales</taxon>
        <taxon>Paenibacillaceae</taxon>
        <taxon>Paenibacillus</taxon>
    </lineage>
</organism>
<evidence type="ECO:0000259" key="2">
    <source>
        <dbReference type="Pfam" id="PF19701"/>
    </source>
</evidence>
<proteinExistence type="predicted"/>
<feature type="domain" description="DUF6199" evidence="2">
    <location>
        <begin position="10"/>
        <end position="66"/>
    </location>
</feature>
<dbReference type="EMBL" id="JMQA01000022">
    <property type="protein sequence ID" value="KFN09439.1"/>
    <property type="molecule type" value="Genomic_DNA"/>
</dbReference>
<comment type="caution">
    <text evidence="3">The sequence shown here is derived from an EMBL/GenBank/DDBJ whole genome shotgun (WGS) entry which is preliminary data.</text>
</comment>
<protein>
    <submittedName>
        <fullName evidence="3">Putative membrane protein</fullName>
    </submittedName>
</protein>
<gene>
    <name evidence="3" type="ORF">DJ90_3090</name>
</gene>
<name>A0A090ZDQ5_PAEMA</name>
<dbReference type="PATRIC" id="fig|44252.3.peg.2217"/>
<dbReference type="Pfam" id="PF19701">
    <property type="entry name" value="DUF6199"/>
    <property type="match status" value="1"/>
</dbReference>
<dbReference type="AlphaFoldDB" id="A0A090ZDQ5"/>
<keyword evidence="1" id="KW-0472">Membrane</keyword>
<dbReference type="InterPro" id="IPR045679">
    <property type="entry name" value="DUF6199"/>
</dbReference>
<evidence type="ECO:0000256" key="1">
    <source>
        <dbReference type="SAM" id="Phobius"/>
    </source>
</evidence>
<evidence type="ECO:0000313" key="4">
    <source>
        <dbReference type="Proteomes" id="UP000029278"/>
    </source>
</evidence>
<keyword evidence="1" id="KW-0812">Transmembrane</keyword>
<accession>A0A090ZDQ5</accession>
<feature type="transmembrane region" description="Helical" evidence="1">
    <location>
        <begin position="45"/>
        <end position="69"/>
    </location>
</feature>